<sequence length="620" mass="67701">MKNFLVICLVCLLCLTASIFPVNAVPLPSKAQGINVKAFGAKGDGRTDDTKAIQQALDAASKNKGTGTERNNLVYLPNGTYLISATLSWPSKRIIVSGQTREKTVIKLKDNSPGFSSSNKPLPAITTFEGESTGQAFSNAIYDLTVDIGSGNQGAIGIRFLNNNQGGLRNVAIKSSDRDRRGSVGLALTRAWPGPAMIRDLQISGFDYGIEVQQPEYSLVFEDIALTNQRVAGIKNTANILSIRGLTSKNSVPVIQNVNSDTGMIVVLNGDFKGGSSSFTAIENRGGTLYARNIKTSGYKSAIKNGCKVIRGNNVTEYISGKVYSLFPTPKRSLQLAVEEVPVIPQDDFKDWVSVTDYGANGEDDKDDTAAIQKAMDAGTTVYFPNGKYFISDTIRVRGKVRRITGLHSTFKVNPPLQNQDKPVFRFEEGERNAIILERFWGDYGGGAFHWIEHASSKTLILRNIYMGSGAVYRNTGSGKLFIEDVTGYGNLVFNKQKVWARQLNVEAAATQITNNGGSLWILGLKTEDEGTVVETTNGGKTEILGGLVYPATRKIPDDRPAFINDESKLSVIIRTSYYQGGRYQTVVREKRKGATKKLMYTDIPRIGEINIIPLYAGYE</sequence>
<dbReference type="AlphaFoldDB" id="A0A951QLN5"/>
<organism evidence="3 4">
    <name type="scientific">Cyanomargarita calcarea GSE-NOS-MK-12-04C</name>
    <dbReference type="NCBI Taxonomy" id="2839659"/>
    <lineage>
        <taxon>Bacteria</taxon>
        <taxon>Bacillati</taxon>
        <taxon>Cyanobacteriota</taxon>
        <taxon>Cyanophyceae</taxon>
        <taxon>Nostocales</taxon>
        <taxon>Cyanomargaritaceae</taxon>
        <taxon>Cyanomargarita</taxon>
    </lineage>
</organism>
<feature type="domain" description="Rhamnogalacturonase A/B/Epimerase-like pectate lyase" evidence="2">
    <location>
        <begin position="352"/>
        <end position="397"/>
    </location>
</feature>
<feature type="signal peptide" evidence="1">
    <location>
        <begin position="1"/>
        <end position="24"/>
    </location>
</feature>
<dbReference type="GO" id="GO:0016787">
    <property type="term" value="F:hydrolase activity"/>
    <property type="evidence" value="ECO:0007669"/>
    <property type="project" value="UniProtKB-KW"/>
</dbReference>
<accession>A0A951QLN5</accession>
<dbReference type="Pfam" id="PF12708">
    <property type="entry name" value="Pect-lyase_RHGA_epim"/>
    <property type="match status" value="2"/>
</dbReference>
<evidence type="ECO:0000313" key="3">
    <source>
        <dbReference type="EMBL" id="MBW4668529.1"/>
    </source>
</evidence>
<dbReference type="InterPro" id="IPR012334">
    <property type="entry name" value="Pectin_lyas_fold"/>
</dbReference>
<keyword evidence="3" id="KW-0378">Hydrolase</keyword>
<dbReference type="EMBL" id="JAHHGZ010000013">
    <property type="protein sequence ID" value="MBW4668529.1"/>
    <property type="molecule type" value="Genomic_DNA"/>
</dbReference>
<dbReference type="PANTHER" id="PTHR31339">
    <property type="entry name" value="PECTIN LYASE-RELATED"/>
    <property type="match status" value="1"/>
</dbReference>
<dbReference type="SUPFAM" id="SSF51126">
    <property type="entry name" value="Pectin lyase-like"/>
    <property type="match status" value="2"/>
</dbReference>
<gene>
    <name evidence="3" type="ORF">KME60_14150</name>
</gene>
<reference evidence="3" key="2">
    <citation type="journal article" date="2022" name="Microbiol. Resour. Announc.">
        <title>Metagenome Sequencing to Explore Phylogenomics of Terrestrial Cyanobacteria.</title>
        <authorList>
            <person name="Ward R.D."/>
            <person name="Stajich J.E."/>
            <person name="Johansen J.R."/>
            <person name="Huntemann M."/>
            <person name="Clum A."/>
            <person name="Foster B."/>
            <person name="Foster B."/>
            <person name="Roux S."/>
            <person name="Palaniappan K."/>
            <person name="Varghese N."/>
            <person name="Mukherjee S."/>
            <person name="Reddy T.B.K."/>
            <person name="Daum C."/>
            <person name="Copeland A."/>
            <person name="Chen I.A."/>
            <person name="Ivanova N.N."/>
            <person name="Kyrpides N.C."/>
            <person name="Shapiro N."/>
            <person name="Eloe-Fadrosh E.A."/>
            <person name="Pietrasiak N."/>
        </authorList>
    </citation>
    <scope>NUCLEOTIDE SEQUENCE</scope>
    <source>
        <strain evidence="3">GSE-NOS-MK-12-04C</strain>
    </source>
</reference>
<keyword evidence="1" id="KW-0732">Signal</keyword>
<evidence type="ECO:0000256" key="1">
    <source>
        <dbReference type="SAM" id="SignalP"/>
    </source>
</evidence>
<proteinExistence type="predicted"/>
<evidence type="ECO:0000313" key="4">
    <source>
        <dbReference type="Proteomes" id="UP000729701"/>
    </source>
</evidence>
<evidence type="ECO:0000259" key="2">
    <source>
        <dbReference type="Pfam" id="PF12708"/>
    </source>
</evidence>
<dbReference type="InterPro" id="IPR051801">
    <property type="entry name" value="GH28_Enzymes"/>
</dbReference>
<dbReference type="InterPro" id="IPR024535">
    <property type="entry name" value="RHGA/B-epi-like_pectate_lyase"/>
</dbReference>
<dbReference type="Gene3D" id="2.160.20.10">
    <property type="entry name" value="Single-stranded right-handed beta-helix, Pectin lyase-like"/>
    <property type="match status" value="2"/>
</dbReference>
<feature type="chain" id="PRO_5038129641" evidence="1">
    <location>
        <begin position="25"/>
        <end position="620"/>
    </location>
</feature>
<protein>
    <submittedName>
        <fullName evidence="3">Glycoside hydrolase family 55 protein</fullName>
    </submittedName>
</protein>
<feature type="domain" description="Rhamnogalacturonase A/B/Epimerase-like pectate lyase" evidence="2">
    <location>
        <begin position="34"/>
        <end position="236"/>
    </location>
</feature>
<dbReference type="Proteomes" id="UP000729701">
    <property type="component" value="Unassembled WGS sequence"/>
</dbReference>
<comment type="caution">
    <text evidence="3">The sequence shown here is derived from an EMBL/GenBank/DDBJ whole genome shotgun (WGS) entry which is preliminary data.</text>
</comment>
<reference evidence="3" key="1">
    <citation type="submission" date="2021-05" db="EMBL/GenBank/DDBJ databases">
        <authorList>
            <person name="Pietrasiak N."/>
            <person name="Ward R."/>
            <person name="Stajich J.E."/>
            <person name="Kurbessoian T."/>
        </authorList>
    </citation>
    <scope>NUCLEOTIDE SEQUENCE</scope>
    <source>
        <strain evidence="3">GSE-NOS-MK-12-04C</strain>
    </source>
</reference>
<name>A0A951QLN5_9CYAN</name>
<dbReference type="InterPro" id="IPR011050">
    <property type="entry name" value="Pectin_lyase_fold/virulence"/>
</dbReference>